<organism evidence="2 3">
    <name type="scientific">Elasticomyces elasticus</name>
    <dbReference type="NCBI Taxonomy" id="574655"/>
    <lineage>
        <taxon>Eukaryota</taxon>
        <taxon>Fungi</taxon>
        <taxon>Dikarya</taxon>
        <taxon>Ascomycota</taxon>
        <taxon>Pezizomycotina</taxon>
        <taxon>Dothideomycetes</taxon>
        <taxon>Dothideomycetidae</taxon>
        <taxon>Mycosphaerellales</taxon>
        <taxon>Teratosphaeriaceae</taxon>
        <taxon>Elasticomyces</taxon>
    </lineage>
</organism>
<feature type="compositionally biased region" description="Polar residues" evidence="1">
    <location>
        <begin position="1"/>
        <end position="10"/>
    </location>
</feature>
<dbReference type="Proteomes" id="UP001310594">
    <property type="component" value="Unassembled WGS sequence"/>
</dbReference>
<reference evidence="2" key="1">
    <citation type="submission" date="2023-08" db="EMBL/GenBank/DDBJ databases">
        <title>Black Yeasts Isolated from many extreme environments.</title>
        <authorList>
            <person name="Coleine C."/>
            <person name="Stajich J.E."/>
            <person name="Selbmann L."/>
        </authorList>
    </citation>
    <scope>NUCLEOTIDE SEQUENCE</scope>
    <source>
        <strain evidence="2">CCFEE 5810</strain>
    </source>
</reference>
<accession>A0AAN7W5K4</accession>
<dbReference type="InterPro" id="IPR038883">
    <property type="entry name" value="AN11006-like"/>
</dbReference>
<protein>
    <submittedName>
        <fullName evidence="2">Uncharacterized protein</fullName>
    </submittedName>
</protein>
<feature type="region of interest" description="Disordered" evidence="1">
    <location>
        <begin position="1"/>
        <end position="32"/>
    </location>
</feature>
<evidence type="ECO:0000313" key="3">
    <source>
        <dbReference type="Proteomes" id="UP001310594"/>
    </source>
</evidence>
<name>A0AAN7W5K4_9PEZI</name>
<evidence type="ECO:0000256" key="1">
    <source>
        <dbReference type="SAM" id="MobiDB-lite"/>
    </source>
</evidence>
<evidence type="ECO:0000313" key="2">
    <source>
        <dbReference type="EMBL" id="KAK5694756.1"/>
    </source>
</evidence>
<dbReference type="PANTHER" id="PTHR42085:SF1">
    <property type="entry name" value="F-BOX DOMAIN-CONTAINING PROTEIN"/>
    <property type="match status" value="1"/>
</dbReference>
<dbReference type="PANTHER" id="PTHR42085">
    <property type="entry name" value="F-BOX DOMAIN-CONTAINING PROTEIN"/>
    <property type="match status" value="1"/>
</dbReference>
<dbReference type="AlphaFoldDB" id="A0AAN7W5K4"/>
<comment type="caution">
    <text evidence="2">The sequence shown here is derived from an EMBL/GenBank/DDBJ whole genome shotgun (WGS) entry which is preliminary data.</text>
</comment>
<dbReference type="EMBL" id="JAVRQU010000015">
    <property type="protein sequence ID" value="KAK5694756.1"/>
    <property type="molecule type" value="Genomic_DNA"/>
</dbReference>
<proteinExistence type="predicted"/>
<sequence length="262" mass="29339">MVVTRGQQNGLEPANKDRSTRLRSGISGGRDSTKITKVSKKCVVKKRTDVPVPHGTPNDHSPFLSLPAELRNLIYEFSVKDSSAVLIHYARGRLVSNSPLMGVNRQVRNEYTSVLYLTAPLVTARIRSFDFAHVVTFLNRLSNHELAALPSQQVPSERQILAKLHFDGPALTERLDRWLNRREHPTKKGTSVVVSYVVHSAASKGHPSYFMPSLNTVRYIYIKQLMALNRMEHHKVNEGMAYEELQKIVAALAAPQPPVPGM</sequence>
<gene>
    <name evidence="2" type="ORF">LTR97_009346</name>
</gene>